<reference evidence="2" key="1">
    <citation type="submission" date="2019-06" db="EMBL/GenBank/DDBJ databases">
        <authorList>
            <person name="Broberg M."/>
        </authorList>
    </citation>
    <scope>NUCLEOTIDE SEQUENCE [LARGE SCALE GENOMIC DNA]</scope>
</reference>
<gene>
    <name evidence="1" type="ORF">CSOL1703_00012989</name>
</gene>
<dbReference type="Proteomes" id="UP000775872">
    <property type="component" value="Unassembled WGS sequence"/>
</dbReference>
<sequence>MAPYPLCAACDAAVSHAVSEREGSGQHMQEVHGSKLQPGCPLCQLKRDCCPGEDKTRLINTKSSFKGIAKVYKDELSAKASRIRSMHKTVKKMVDWANDKTARSNCSFQMPVAWLRPVWLNVQNAG</sequence>
<evidence type="ECO:0000313" key="1">
    <source>
        <dbReference type="EMBL" id="CAH0046754.1"/>
    </source>
</evidence>
<proteinExistence type="predicted"/>
<dbReference type="EMBL" id="CABFOC020000015">
    <property type="protein sequence ID" value="CAH0046754.1"/>
    <property type="molecule type" value="Genomic_DNA"/>
</dbReference>
<dbReference type="AlphaFoldDB" id="A0A9N9Z0L0"/>
<organism evidence="1 2">
    <name type="scientific">Clonostachys solani</name>
    <dbReference type="NCBI Taxonomy" id="160281"/>
    <lineage>
        <taxon>Eukaryota</taxon>
        <taxon>Fungi</taxon>
        <taxon>Dikarya</taxon>
        <taxon>Ascomycota</taxon>
        <taxon>Pezizomycotina</taxon>
        <taxon>Sordariomycetes</taxon>
        <taxon>Hypocreomycetidae</taxon>
        <taxon>Hypocreales</taxon>
        <taxon>Bionectriaceae</taxon>
        <taxon>Clonostachys</taxon>
    </lineage>
</organism>
<name>A0A9N9Z0L0_9HYPO</name>
<keyword evidence="2" id="KW-1185">Reference proteome</keyword>
<dbReference type="OrthoDB" id="3488642at2759"/>
<comment type="caution">
    <text evidence="1">The sequence shown here is derived from an EMBL/GenBank/DDBJ whole genome shotgun (WGS) entry which is preliminary data.</text>
</comment>
<evidence type="ECO:0000313" key="2">
    <source>
        <dbReference type="Proteomes" id="UP000775872"/>
    </source>
</evidence>
<reference evidence="1 2" key="2">
    <citation type="submission" date="2021-10" db="EMBL/GenBank/DDBJ databases">
        <authorList>
            <person name="Piombo E."/>
        </authorList>
    </citation>
    <scope>NUCLEOTIDE SEQUENCE [LARGE SCALE GENOMIC DNA]</scope>
</reference>
<protein>
    <submittedName>
        <fullName evidence="1">Uncharacterized protein</fullName>
    </submittedName>
</protein>
<accession>A0A9N9Z0L0</accession>